<feature type="compositionally biased region" description="Basic and acidic residues" evidence="1">
    <location>
        <begin position="1"/>
        <end position="13"/>
    </location>
</feature>
<proteinExistence type="predicted"/>
<protein>
    <submittedName>
        <fullName evidence="2">(rape) hypothetical protein</fullName>
    </submittedName>
</protein>
<gene>
    <name evidence="2" type="ORF">DARMORV10_C05P45890.1</name>
</gene>
<name>A0A816LGT7_BRANA</name>
<evidence type="ECO:0000256" key="1">
    <source>
        <dbReference type="SAM" id="MobiDB-lite"/>
    </source>
</evidence>
<dbReference type="Proteomes" id="UP001295469">
    <property type="component" value="Chromosome C05"/>
</dbReference>
<dbReference type="EMBL" id="HG994369">
    <property type="protein sequence ID" value="CAF1932733.1"/>
    <property type="molecule type" value="Genomic_DNA"/>
</dbReference>
<feature type="region of interest" description="Disordered" evidence="1">
    <location>
        <begin position="1"/>
        <end position="32"/>
    </location>
</feature>
<reference evidence="2" key="1">
    <citation type="submission" date="2021-01" db="EMBL/GenBank/DDBJ databases">
        <authorList>
            <consortium name="Genoscope - CEA"/>
            <person name="William W."/>
        </authorList>
    </citation>
    <scope>NUCLEOTIDE SEQUENCE</scope>
</reference>
<organism evidence="2">
    <name type="scientific">Brassica napus</name>
    <name type="common">Rape</name>
    <dbReference type="NCBI Taxonomy" id="3708"/>
    <lineage>
        <taxon>Eukaryota</taxon>
        <taxon>Viridiplantae</taxon>
        <taxon>Streptophyta</taxon>
        <taxon>Embryophyta</taxon>
        <taxon>Tracheophyta</taxon>
        <taxon>Spermatophyta</taxon>
        <taxon>Magnoliopsida</taxon>
        <taxon>eudicotyledons</taxon>
        <taxon>Gunneridae</taxon>
        <taxon>Pentapetalae</taxon>
        <taxon>rosids</taxon>
        <taxon>malvids</taxon>
        <taxon>Brassicales</taxon>
        <taxon>Brassicaceae</taxon>
        <taxon>Brassiceae</taxon>
        <taxon>Brassica</taxon>
    </lineage>
</organism>
<accession>A0A816LGT7</accession>
<sequence length="70" mass="7601">MSTQRLNREHKLLAETMSSKGTRVEESPKTTSAKALALPQAATPHCQQVLDLTYGARLITGPNSPNQHST</sequence>
<dbReference type="AlphaFoldDB" id="A0A816LGT7"/>
<evidence type="ECO:0000313" key="2">
    <source>
        <dbReference type="EMBL" id="CAF1932733.1"/>
    </source>
</evidence>